<dbReference type="AlphaFoldDB" id="A0A8H6LSC4"/>
<comment type="caution">
    <text evidence="3">The sequence shown here is derived from an EMBL/GenBank/DDBJ whole genome shotgun (WGS) entry which is preliminary data.</text>
</comment>
<keyword evidence="2" id="KW-1133">Transmembrane helix</keyword>
<dbReference type="Proteomes" id="UP000521943">
    <property type="component" value="Unassembled WGS sequence"/>
</dbReference>
<gene>
    <name evidence="3" type="ORF">DFP72DRAFT_225514</name>
</gene>
<evidence type="ECO:0008006" key="5">
    <source>
        <dbReference type="Google" id="ProtNLM"/>
    </source>
</evidence>
<sequence>MADGSGKRPVLNDRVQSNSDAGHGSTPTKDHSNSDRDRVPRVLRRRSISFCRVFTLLCTLSGLWFAYNRFFGSPLASGLELFKDESQYQLMVPPGIELEKCTKWDGQDEEPSYDGTTSTDYDYNAKDNTYWVQPPPLRSPPPPPKGDFVVQPLPDKMRIVLSSAEFNTSLDNDILFISTGNLAAGSFWIDQSEDAVGDQVQTRVEAMTFGDQWGHDHERFLGLARVCRIKMVGGASQGTGVGIFTPEVRRWLPWTPKSRTAPQFKVIVQLPKKRVESVNRSKFPIGNFQTHMPGFAHYNLLPEGTVTLKNFS</sequence>
<evidence type="ECO:0000313" key="4">
    <source>
        <dbReference type="Proteomes" id="UP000521943"/>
    </source>
</evidence>
<dbReference type="OrthoDB" id="10281563at2759"/>
<evidence type="ECO:0000256" key="1">
    <source>
        <dbReference type="SAM" id="MobiDB-lite"/>
    </source>
</evidence>
<reference evidence="3 4" key="1">
    <citation type="submission" date="2020-07" db="EMBL/GenBank/DDBJ databases">
        <title>Comparative genomics of pyrophilous fungi reveals a link between fire events and developmental genes.</title>
        <authorList>
            <consortium name="DOE Joint Genome Institute"/>
            <person name="Steindorff A.S."/>
            <person name="Carver A."/>
            <person name="Calhoun S."/>
            <person name="Stillman K."/>
            <person name="Liu H."/>
            <person name="Lipzen A."/>
            <person name="Pangilinan J."/>
            <person name="Labutti K."/>
            <person name="Bruns T.D."/>
            <person name="Grigoriev I.V."/>
        </authorList>
    </citation>
    <scope>NUCLEOTIDE SEQUENCE [LARGE SCALE GENOMIC DNA]</scope>
    <source>
        <strain evidence="3 4">CBS 144469</strain>
    </source>
</reference>
<evidence type="ECO:0000313" key="3">
    <source>
        <dbReference type="EMBL" id="KAF6741948.1"/>
    </source>
</evidence>
<feature type="region of interest" description="Disordered" evidence="1">
    <location>
        <begin position="1"/>
        <end position="38"/>
    </location>
</feature>
<protein>
    <recommendedName>
        <fullName evidence="5">Transmembrane protein</fullName>
    </recommendedName>
</protein>
<keyword evidence="2" id="KW-0472">Membrane</keyword>
<evidence type="ECO:0000256" key="2">
    <source>
        <dbReference type="SAM" id="Phobius"/>
    </source>
</evidence>
<feature type="transmembrane region" description="Helical" evidence="2">
    <location>
        <begin position="48"/>
        <end position="67"/>
    </location>
</feature>
<proteinExistence type="predicted"/>
<organism evidence="3 4">
    <name type="scientific">Ephemerocybe angulata</name>
    <dbReference type="NCBI Taxonomy" id="980116"/>
    <lineage>
        <taxon>Eukaryota</taxon>
        <taxon>Fungi</taxon>
        <taxon>Dikarya</taxon>
        <taxon>Basidiomycota</taxon>
        <taxon>Agaricomycotina</taxon>
        <taxon>Agaricomycetes</taxon>
        <taxon>Agaricomycetidae</taxon>
        <taxon>Agaricales</taxon>
        <taxon>Agaricineae</taxon>
        <taxon>Psathyrellaceae</taxon>
        <taxon>Ephemerocybe</taxon>
    </lineage>
</organism>
<keyword evidence="2" id="KW-0812">Transmembrane</keyword>
<feature type="compositionally biased region" description="Basic and acidic residues" evidence="1">
    <location>
        <begin position="28"/>
        <end position="38"/>
    </location>
</feature>
<accession>A0A8H6LSC4</accession>
<keyword evidence="4" id="KW-1185">Reference proteome</keyword>
<dbReference type="EMBL" id="JACGCI010000210">
    <property type="protein sequence ID" value="KAF6741948.1"/>
    <property type="molecule type" value="Genomic_DNA"/>
</dbReference>
<name>A0A8H6LSC4_9AGAR</name>